<dbReference type="OrthoDB" id="2243765at2"/>
<dbReference type="AlphaFoldDB" id="N4WDR2"/>
<keyword evidence="8 11" id="KW-0472">Membrane</keyword>
<feature type="transmembrane region" description="Helical" evidence="11">
    <location>
        <begin position="21"/>
        <end position="43"/>
    </location>
</feature>
<dbReference type="InterPro" id="IPR001733">
    <property type="entry name" value="Peptidase_S26B"/>
</dbReference>
<comment type="function">
    <text evidence="9">Catalytic component of the signal peptidase complex (SPC) which catalyzes the cleavage of N-terminal signal sequences from nascent proteins as they are translocated into the lumen of the endoplasmic reticulum. Specifically cleaves N-terminal signal peptides that contain a hydrophobic alpha-helix (h-region) shorter than 18-20 amino acids.</text>
</comment>
<dbReference type="SUPFAM" id="SSF51306">
    <property type="entry name" value="LexA/Signal peptidase"/>
    <property type="match status" value="1"/>
</dbReference>
<feature type="transmembrane region" description="Helical" evidence="11">
    <location>
        <begin position="166"/>
        <end position="187"/>
    </location>
</feature>
<dbReference type="InterPro" id="IPR019533">
    <property type="entry name" value="Peptidase_S26"/>
</dbReference>
<keyword evidence="13" id="KW-1185">Reference proteome</keyword>
<proteinExistence type="predicted"/>
<comment type="caution">
    <text evidence="12">The sequence shown here is derived from an EMBL/GenBank/DDBJ whole genome shotgun (WGS) entry which is preliminary data.</text>
</comment>
<evidence type="ECO:0000256" key="2">
    <source>
        <dbReference type="ARBA" id="ARBA00022670"/>
    </source>
</evidence>
<evidence type="ECO:0000256" key="4">
    <source>
        <dbReference type="ARBA" id="ARBA00022801"/>
    </source>
</evidence>
<dbReference type="GO" id="GO:0009003">
    <property type="term" value="F:signal peptidase activity"/>
    <property type="evidence" value="ECO:0007669"/>
    <property type="project" value="UniProtKB-EC"/>
</dbReference>
<dbReference type="PATRIC" id="fig|1308866.3.peg.90"/>
<gene>
    <name evidence="12" type="ORF">J416_00434</name>
</gene>
<dbReference type="InterPro" id="IPR036286">
    <property type="entry name" value="LexA/Signal_pep-like_sf"/>
</dbReference>
<evidence type="ECO:0000256" key="11">
    <source>
        <dbReference type="SAM" id="Phobius"/>
    </source>
</evidence>
<evidence type="ECO:0000256" key="10">
    <source>
        <dbReference type="NCBIfam" id="TIGR02228"/>
    </source>
</evidence>
<evidence type="ECO:0000313" key="12">
    <source>
        <dbReference type="EMBL" id="ENH98408.1"/>
    </source>
</evidence>
<dbReference type="EMBL" id="APML01000003">
    <property type="protein sequence ID" value="ENH98408.1"/>
    <property type="molecule type" value="Genomic_DNA"/>
</dbReference>
<dbReference type="PROSITE" id="PS00501">
    <property type="entry name" value="SPASE_I_1"/>
    <property type="match status" value="1"/>
</dbReference>
<name>N4WDR2_9BACI</name>
<dbReference type="STRING" id="1308866.J416_00434"/>
<dbReference type="GO" id="GO:0016020">
    <property type="term" value="C:membrane"/>
    <property type="evidence" value="ECO:0007669"/>
    <property type="project" value="UniProtKB-UniRule"/>
</dbReference>
<keyword evidence="2" id="KW-0645">Protease</keyword>
<dbReference type="PANTHER" id="PTHR10806:SF6">
    <property type="entry name" value="SIGNAL PEPTIDASE COMPLEX CATALYTIC SUBUNIT SEC11"/>
    <property type="match status" value="1"/>
</dbReference>
<dbReference type="PRINTS" id="PR00728">
    <property type="entry name" value="SIGNALPTASE"/>
</dbReference>
<dbReference type="NCBIfam" id="NF046067">
    <property type="entry name" value="SigPepSipWBacil"/>
    <property type="match status" value="1"/>
</dbReference>
<dbReference type="InterPro" id="IPR019756">
    <property type="entry name" value="Pept_S26A_signal_pept_1_Ser-AS"/>
</dbReference>
<evidence type="ECO:0000313" key="13">
    <source>
        <dbReference type="Proteomes" id="UP000012283"/>
    </source>
</evidence>
<dbReference type="GO" id="GO:0004252">
    <property type="term" value="F:serine-type endopeptidase activity"/>
    <property type="evidence" value="ECO:0007669"/>
    <property type="project" value="UniProtKB-UniRule"/>
</dbReference>
<organism evidence="12 13">
    <name type="scientific">Gracilibacillus halophilus YIM-C55.5</name>
    <dbReference type="NCBI Taxonomy" id="1308866"/>
    <lineage>
        <taxon>Bacteria</taxon>
        <taxon>Bacillati</taxon>
        <taxon>Bacillota</taxon>
        <taxon>Bacilli</taxon>
        <taxon>Bacillales</taxon>
        <taxon>Bacillaceae</taxon>
        <taxon>Gracilibacillus</taxon>
    </lineage>
</organism>
<dbReference type="eggNOG" id="COG0681">
    <property type="taxonomic scope" value="Bacteria"/>
</dbReference>
<keyword evidence="3 11" id="KW-0812">Transmembrane</keyword>
<keyword evidence="7 11" id="KW-1133">Transmembrane helix</keyword>
<dbReference type="PANTHER" id="PTHR10806">
    <property type="entry name" value="SIGNAL PEPTIDASE COMPLEX CATALYTIC SUBUNIT SEC11"/>
    <property type="match status" value="1"/>
</dbReference>
<evidence type="ECO:0000256" key="6">
    <source>
        <dbReference type="ARBA" id="ARBA00022968"/>
    </source>
</evidence>
<keyword evidence="5" id="KW-0256">Endoplasmic reticulum</keyword>
<reference evidence="12 13" key="1">
    <citation type="submission" date="2013-03" db="EMBL/GenBank/DDBJ databases">
        <title>Draft genome sequence of Gracibacillus halophilus YIM-C55.5, a moderately halophilic and thermophilic organism from the Xiaochaidamu salt lake.</title>
        <authorList>
            <person name="Sugumar T."/>
            <person name="Polireddy D.R."/>
            <person name="Antony A."/>
            <person name="Madhava Y.R."/>
            <person name="Sivakumar N."/>
        </authorList>
    </citation>
    <scope>NUCLEOTIDE SEQUENCE [LARGE SCALE GENOMIC DNA]</scope>
    <source>
        <strain evidence="12 13">YIM-C55.5</strain>
    </source>
</reference>
<protein>
    <recommendedName>
        <fullName evidence="10">Signal peptidase I</fullName>
        <ecNumber evidence="10">3.4.21.89</ecNumber>
    </recommendedName>
</protein>
<dbReference type="CDD" id="cd06530">
    <property type="entry name" value="S26_SPase_I"/>
    <property type="match status" value="1"/>
</dbReference>
<dbReference type="EC" id="3.4.21.89" evidence="10"/>
<evidence type="ECO:0000256" key="8">
    <source>
        <dbReference type="ARBA" id="ARBA00023136"/>
    </source>
</evidence>
<sequence length="201" mass="22697">MEPRSQKYQLRKNKKAQIKKIVSHTVTAILITVLIAVSSFVIITRFNGGEAELFGYQLKAVLSGSMEPTFQTGSIIAVKKFNSETHLDKGDIITFIDESEKLITHRIHRVLESGDETLYETKGDNNDAPDRQLVQSENIVAEYTGFTIPYVGYIIDNIQSRIGQSLLLILPGAFLFGYGVLTIWQIFRELDNKTKRLSNEN</sequence>
<dbReference type="NCBIfam" id="TIGR02228">
    <property type="entry name" value="sigpep_I_arch"/>
    <property type="match status" value="1"/>
</dbReference>
<dbReference type="RefSeq" id="WP_003462624.1">
    <property type="nucleotide sequence ID" value="NZ_APML01000003.1"/>
</dbReference>
<accession>N4WDR2</accession>
<dbReference type="Gene3D" id="2.10.109.10">
    <property type="entry name" value="Umud Fragment, subunit A"/>
    <property type="match status" value="1"/>
</dbReference>
<evidence type="ECO:0000256" key="5">
    <source>
        <dbReference type="ARBA" id="ARBA00022824"/>
    </source>
</evidence>
<evidence type="ECO:0000256" key="3">
    <source>
        <dbReference type="ARBA" id="ARBA00022692"/>
    </source>
</evidence>
<evidence type="ECO:0000256" key="9">
    <source>
        <dbReference type="ARBA" id="ARBA00045533"/>
    </source>
</evidence>
<keyword evidence="4" id="KW-0378">Hydrolase</keyword>
<comment type="subcellular location">
    <subcellularLocation>
        <location evidence="1">Endoplasmic reticulum membrane</location>
        <topology evidence="1">Single-pass type II membrane protein</topology>
    </subcellularLocation>
</comment>
<evidence type="ECO:0000256" key="1">
    <source>
        <dbReference type="ARBA" id="ARBA00004648"/>
    </source>
</evidence>
<dbReference type="Proteomes" id="UP000012283">
    <property type="component" value="Unassembled WGS sequence"/>
</dbReference>
<dbReference type="GO" id="GO:0006465">
    <property type="term" value="P:signal peptide processing"/>
    <property type="evidence" value="ECO:0007669"/>
    <property type="project" value="UniProtKB-UniRule"/>
</dbReference>
<keyword evidence="6" id="KW-0735">Signal-anchor</keyword>
<evidence type="ECO:0000256" key="7">
    <source>
        <dbReference type="ARBA" id="ARBA00022989"/>
    </source>
</evidence>